<keyword evidence="1" id="KW-0732">Signal</keyword>
<keyword evidence="2" id="KW-1133">Transmembrane helix</keyword>
<evidence type="ECO:0000256" key="2">
    <source>
        <dbReference type="SAM" id="Phobius"/>
    </source>
</evidence>
<feature type="transmembrane region" description="Helical" evidence="2">
    <location>
        <begin position="72"/>
        <end position="93"/>
    </location>
</feature>
<dbReference type="PANTHER" id="PTHR44103:SF1">
    <property type="entry name" value="PROPROTEIN CONVERTASE P"/>
    <property type="match status" value="1"/>
</dbReference>
<evidence type="ECO:0000313" key="4">
    <source>
        <dbReference type="Proteomes" id="UP000663881"/>
    </source>
</evidence>
<sequence length="254" mass="27832">MDESSMDNDGIRITHSFTEQDIHVDNVQHENSTQNQSNAVESANITKKIKKLPMTPTSLEYSCWSRHRTATAVGAFGLFTILAIATSILIVCLTSPKTRVKQCELTFIQTNQNPVEYNFGPRSVAVGDFNDDELLDIVVANSVVDSISVFLGYNNGIFASNMMYSTGLHSAPYMVAIGDFNNNHHTDIAVAYFGTNSIGIFLGFGNGSFINTTVISTDSSRPVWIHIADLDNDTSPDIITANYGTDSISIFYGY</sequence>
<dbReference type="InterPro" id="IPR028994">
    <property type="entry name" value="Integrin_alpha_N"/>
</dbReference>
<dbReference type="SUPFAM" id="SSF69318">
    <property type="entry name" value="Integrin alpha N-terminal domain"/>
    <property type="match status" value="1"/>
</dbReference>
<protein>
    <submittedName>
        <fullName evidence="3">Uncharacterized protein</fullName>
    </submittedName>
</protein>
<keyword evidence="2" id="KW-0812">Transmembrane</keyword>
<dbReference type="Pfam" id="PF13517">
    <property type="entry name" value="FG-GAP_3"/>
    <property type="match status" value="1"/>
</dbReference>
<dbReference type="AlphaFoldDB" id="A0A819X3L5"/>
<proteinExistence type="predicted"/>
<evidence type="ECO:0000256" key="1">
    <source>
        <dbReference type="ARBA" id="ARBA00022729"/>
    </source>
</evidence>
<name>A0A819X3L5_9BILA</name>
<keyword evidence="2" id="KW-0472">Membrane</keyword>
<feature type="non-terminal residue" evidence="3">
    <location>
        <position position="254"/>
    </location>
</feature>
<dbReference type="EMBL" id="CAJOAY010006292">
    <property type="protein sequence ID" value="CAF4136028.1"/>
    <property type="molecule type" value="Genomic_DNA"/>
</dbReference>
<reference evidence="3" key="1">
    <citation type="submission" date="2021-02" db="EMBL/GenBank/DDBJ databases">
        <authorList>
            <person name="Nowell W R."/>
        </authorList>
    </citation>
    <scope>NUCLEOTIDE SEQUENCE</scope>
</reference>
<accession>A0A819X3L5</accession>
<dbReference type="PANTHER" id="PTHR44103">
    <property type="entry name" value="PROPROTEIN CONVERTASE P"/>
    <property type="match status" value="1"/>
</dbReference>
<dbReference type="InterPro" id="IPR013517">
    <property type="entry name" value="FG-GAP"/>
</dbReference>
<gene>
    <name evidence="3" type="ORF">OKA104_LOCUS37498</name>
</gene>
<dbReference type="Proteomes" id="UP000663881">
    <property type="component" value="Unassembled WGS sequence"/>
</dbReference>
<organism evidence="3 4">
    <name type="scientific">Adineta steineri</name>
    <dbReference type="NCBI Taxonomy" id="433720"/>
    <lineage>
        <taxon>Eukaryota</taxon>
        <taxon>Metazoa</taxon>
        <taxon>Spiralia</taxon>
        <taxon>Gnathifera</taxon>
        <taxon>Rotifera</taxon>
        <taxon>Eurotatoria</taxon>
        <taxon>Bdelloidea</taxon>
        <taxon>Adinetida</taxon>
        <taxon>Adinetidae</taxon>
        <taxon>Adineta</taxon>
    </lineage>
</organism>
<dbReference type="Gene3D" id="2.130.10.130">
    <property type="entry name" value="Integrin alpha, N-terminal"/>
    <property type="match status" value="1"/>
</dbReference>
<comment type="caution">
    <text evidence="3">The sequence shown here is derived from an EMBL/GenBank/DDBJ whole genome shotgun (WGS) entry which is preliminary data.</text>
</comment>
<evidence type="ECO:0000313" key="3">
    <source>
        <dbReference type="EMBL" id="CAF4136028.1"/>
    </source>
</evidence>